<organism evidence="2 3">
    <name type="scientific">Pipistrellus nathusii</name>
    <name type="common">Nathusius' pipistrelle</name>
    <dbReference type="NCBI Taxonomy" id="59473"/>
    <lineage>
        <taxon>Eukaryota</taxon>
        <taxon>Metazoa</taxon>
        <taxon>Chordata</taxon>
        <taxon>Craniata</taxon>
        <taxon>Vertebrata</taxon>
        <taxon>Euteleostomi</taxon>
        <taxon>Mammalia</taxon>
        <taxon>Eutheria</taxon>
        <taxon>Laurasiatheria</taxon>
        <taxon>Chiroptera</taxon>
        <taxon>Yangochiroptera</taxon>
        <taxon>Vespertilionidae</taxon>
        <taxon>Pipistrellus</taxon>
    </lineage>
</organism>
<dbReference type="Proteomes" id="UP001314169">
    <property type="component" value="Chromosome X"/>
</dbReference>
<evidence type="ECO:0000313" key="3">
    <source>
        <dbReference type="Proteomes" id="UP001314169"/>
    </source>
</evidence>
<reference evidence="2" key="1">
    <citation type="submission" date="2023-12" db="EMBL/GenBank/DDBJ databases">
        <authorList>
            <person name="Brown T."/>
        </authorList>
    </citation>
    <scope>NUCLEOTIDE SEQUENCE</scope>
</reference>
<dbReference type="EMBL" id="OY882879">
    <property type="protein sequence ID" value="CAK6449994.1"/>
    <property type="molecule type" value="Genomic_DNA"/>
</dbReference>
<keyword evidence="3" id="KW-1185">Reference proteome</keyword>
<sequence>MRRLPSRGGCAEKRGGVVGAAVLAAAGEGAAAGFLVLRSDAIGAPAKVRIQPGRDLERRVDPCMLRHSSRDSARHPLQRSPAPSRSTRNPKQNRVRPVVWTGAPSSPSWDASSGDPSPGDTGAHAWTRCAGAELL</sequence>
<feature type="region of interest" description="Disordered" evidence="1">
    <location>
        <begin position="64"/>
        <end position="126"/>
    </location>
</feature>
<gene>
    <name evidence="2" type="ORF">MPIPNATIZW_LOCUS18300</name>
</gene>
<proteinExistence type="predicted"/>
<evidence type="ECO:0000313" key="2">
    <source>
        <dbReference type="EMBL" id="CAK6449994.1"/>
    </source>
</evidence>
<evidence type="ECO:0000256" key="1">
    <source>
        <dbReference type="SAM" id="MobiDB-lite"/>
    </source>
</evidence>
<accession>A0ABP0AJN8</accession>
<name>A0ABP0AJN8_PIPNA</name>
<feature type="compositionally biased region" description="Polar residues" evidence="1">
    <location>
        <begin position="103"/>
        <end position="115"/>
    </location>
</feature>
<protein>
    <submittedName>
        <fullName evidence="2">Uncharacterized protein</fullName>
    </submittedName>
</protein>
<feature type="compositionally biased region" description="Polar residues" evidence="1">
    <location>
        <begin position="81"/>
        <end position="92"/>
    </location>
</feature>